<organism evidence="4 5">
    <name type="scientific">Brenthis ino</name>
    <name type="common">lesser marbled fritillary</name>
    <dbReference type="NCBI Taxonomy" id="405034"/>
    <lineage>
        <taxon>Eukaryota</taxon>
        <taxon>Metazoa</taxon>
        <taxon>Ecdysozoa</taxon>
        <taxon>Arthropoda</taxon>
        <taxon>Hexapoda</taxon>
        <taxon>Insecta</taxon>
        <taxon>Pterygota</taxon>
        <taxon>Neoptera</taxon>
        <taxon>Endopterygota</taxon>
        <taxon>Lepidoptera</taxon>
        <taxon>Glossata</taxon>
        <taxon>Ditrysia</taxon>
        <taxon>Papilionoidea</taxon>
        <taxon>Nymphalidae</taxon>
        <taxon>Heliconiinae</taxon>
        <taxon>Argynnini</taxon>
        <taxon>Brenthis</taxon>
    </lineage>
</organism>
<dbReference type="AlphaFoldDB" id="A0A8J9VDF1"/>
<dbReference type="InterPro" id="IPR003599">
    <property type="entry name" value="Ig_sub"/>
</dbReference>
<feature type="compositionally biased region" description="Low complexity" evidence="1">
    <location>
        <begin position="309"/>
        <end position="325"/>
    </location>
</feature>
<feature type="transmembrane region" description="Helical" evidence="2">
    <location>
        <begin position="246"/>
        <end position="266"/>
    </location>
</feature>
<feature type="region of interest" description="Disordered" evidence="1">
    <location>
        <begin position="286"/>
        <end position="325"/>
    </location>
</feature>
<keyword evidence="2" id="KW-0472">Membrane</keyword>
<accession>A0A8J9VDF1</accession>
<reference evidence="4" key="1">
    <citation type="submission" date="2021-12" db="EMBL/GenBank/DDBJ databases">
        <authorList>
            <person name="Martin H S."/>
        </authorList>
    </citation>
    <scope>NUCLEOTIDE SEQUENCE</scope>
</reference>
<protein>
    <recommendedName>
        <fullName evidence="3">Immunoglobulin domain-containing protein</fullName>
    </recommendedName>
</protein>
<dbReference type="OrthoDB" id="7445595at2759"/>
<dbReference type="InterPro" id="IPR036179">
    <property type="entry name" value="Ig-like_dom_sf"/>
</dbReference>
<dbReference type="Proteomes" id="UP000838878">
    <property type="component" value="Chromosome 12"/>
</dbReference>
<dbReference type="SUPFAM" id="SSF48726">
    <property type="entry name" value="Immunoglobulin"/>
    <property type="match status" value="1"/>
</dbReference>
<feature type="non-terminal residue" evidence="4">
    <location>
        <position position="325"/>
    </location>
</feature>
<keyword evidence="2" id="KW-0812">Transmembrane</keyword>
<evidence type="ECO:0000259" key="3">
    <source>
        <dbReference type="SMART" id="SM00409"/>
    </source>
</evidence>
<dbReference type="Pfam" id="PF07686">
    <property type="entry name" value="V-set"/>
    <property type="match status" value="1"/>
</dbReference>
<dbReference type="InterPro" id="IPR013106">
    <property type="entry name" value="Ig_V-set"/>
</dbReference>
<dbReference type="EMBL" id="OV170232">
    <property type="protein sequence ID" value="CAH0717325.1"/>
    <property type="molecule type" value="Genomic_DNA"/>
</dbReference>
<feature type="domain" description="Immunoglobulin" evidence="3">
    <location>
        <begin position="43"/>
        <end position="117"/>
    </location>
</feature>
<evidence type="ECO:0000313" key="4">
    <source>
        <dbReference type="EMBL" id="CAH0717325.1"/>
    </source>
</evidence>
<dbReference type="SMART" id="SM00409">
    <property type="entry name" value="IG"/>
    <property type="match status" value="2"/>
</dbReference>
<keyword evidence="2" id="KW-1133">Transmembrane helix</keyword>
<dbReference type="Gene3D" id="2.60.40.10">
    <property type="entry name" value="Immunoglobulins"/>
    <property type="match status" value="1"/>
</dbReference>
<name>A0A8J9VDF1_9NEOP</name>
<gene>
    <name evidence="4" type="ORF">BINO364_LOCUS3943</name>
</gene>
<feature type="domain" description="Immunoglobulin" evidence="3">
    <location>
        <begin position="132"/>
        <end position="234"/>
    </location>
</feature>
<dbReference type="InterPro" id="IPR013783">
    <property type="entry name" value="Ig-like_fold"/>
</dbReference>
<evidence type="ECO:0000256" key="1">
    <source>
        <dbReference type="SAM" id="MobiDB-lite"/>
    </source>
</evidence>
<sequence>MNLNFNAFSLYPNSQVLTTCLAHFVVLAVPAVAAFRIFNIDGKETILASENENISIQCKSDFPMTYCGFVHPSGKRFSFTDRAVNDGKCVQKINATKADNGEWRCHIGRKTVRLEIIKKIQVRIVNDLAAIVPDVSVKLGKPVTLSCATTKGYTPLSYCRFEPPNGNSFNIDSSVTAKEPILKKYYFPSNSSLDRGDCAVTISNVKYEDVGMWTCGVGLDDGNEHIDVIKLEVEGMYTMSTASVTGVTFGGVLIAVALASLGYIAWKKRRILGGAPAEPEVIEIQEMGQQPRLGSPRQGRSIPSLVVQSPSDPGEPGSSPLMSRT</sequence>
<proteinExistence type="predicted"/>
<keyword evidence="5" id="KW-1185">Reference proteome</keyword>
<evidence type="ECO:0000313" key="5">
    <source>
        <dbReference type="Proteomes" id="UP000838878"/>
    </source>
</evidence>
<evidence type="ECO:0000256" key="2">
    <source>
        <dbReference type="SAM" id="Phobius"/>
    </source>
</evidence>